<comment type="caution">
    <text evidence="7">The sequence shown here is derived from an EMBL/GenBank/DDBJ whole genome shotgun (WGS) entry which is preliminary data.</text>
</comment>
<gene>
    <name evidence="7" type="ORF">CGC21_24365</name>
</gene>
<proteinExistence type="inferred from homology"/>
<sequence>MSATTKVLWSKLPAHGRMCRGYEKKLLETVLILGADEPNNTLEKCRKFRVILLATEDLSKNVGGMILSKESAEKSCLSGTMFTEMLPNNRIVSGMNVDGKLHSFYEAWGGYVEGVRYAALSPLNGLVPIVEPEVMEVTHGVVLKGMLLKPSTVVAGLHELQSSGYLRAINSTPVPRPWDLAFAFGCALLRGSAVRTWKGKNELIPETRRASLHREKVSSLAASGTHDAELETSA</sequence>
<comment type="similarity">
    <text evidence="2">Belongs to the class I fructose-bisphosphate aldolase family.</text>
</comment>
<evidence type="ECO:0000256" key="2">
    <source>
        <dbReference type="ARBA" id="ARBA00010387"/>
    </source>
</evidence>
<dbReference type="Proteomes" id="UP000318447">
    <property type="component" value="Unassembled WGS sequence"/>
</dbReference>
<evidence type="ECO:0000256" key="6">
    <source>
        <dbReference type="SAM" id="MobiDB-lite"/>
    </source>
</evidence>
<keyword evidence="5" id="KW-0456">Lyase</keyword>
<evidence type="ECO:0000256" key="4">
    <source>
        <dbReference type="ARBA" id="ARBA00023152"/>
    </source>
</evidence>
<evidence type="ECO:0000256" key="3">
    <source>
        <dbReference type="ARBA" id="ARBA00013068"/>
    </source>
</evidence>
<accession>A0A504Y2I8</accession>
<dbReference type="VEuPathDB" id="TriTrypDB:LdBPK_361320.1"/>
<keyword evidence="4" id="KW-0324">Glycolysis</keyword>
<dbReference type="EMBL" id="RHLC01000039">
    <property type="protein sequence ID" value="TPP54866.1"/>
    <property type="molecule type" value="Genomic_DNA"/>
</dbReference>
<dbReference type="EC" id="4.1.2.13" evidence="3"/>
<dbReference type="VEuPathDB" id="TriTrypDB:LdCL_060009100"/>
<dbReference type="PANTHER" id="PTHR11627">
    <property type="entry name" value="FRUCTOSE-BISPHOSPHATE ALDOLASE"/>
    <property type="match status" value="1"/>
</dbReference>
<dbReference type="InterPro" id="IPR013785">
    <property type="entry name" value="Aldolase_TIM"/>
</dbReference>
<comment type="pathway">
    <text evidence="1">Carbohydrate degradation; glycolysis; D-glyceraldehyde 3-phosphate and glycerone phosphate from D-glucose: step 4/4.</text>
</comment>
<dbReference type="GO" id="GO:0005737">
    <property type="term" value="C:cytoplasm"/>
    <property type="evidence" value="ECO:0007669"/>
    <property type="project" value="UniProtKB-ARBA"/>
</dbReference>
<evidence type="ECO:0000313" key="7">
    <source>
        <dbReference type="EMBL" id="TPP54866.1"/>
    </source>
</evidence>
<dbReference type="UniPathway" id="UPA00109">
    <property type="reaction ID" value="UER00183"/>
</dbReference>
<dbReference type="SUPFAM" id="SSF51569">
    <property type="entry name" value="Aldolase"/>
    <property type="match status" value="1"/>
</dbReference>
<dbReference type="Pfam" id="PF00274">
    <property type="entry name" value="Glycolytic"/>
    <property type="match status" value="2"/>
</dbReference>
<dbReference type="GO" id="GO:0006096">
    <property type="term" value="P:glycolytic process"/>
    <property type="evidence" value="ECO:0007669"/>
    <property type="project" value="UniProtKB-UniPathway"/>
</dbReference>
<organism evidence="7 8">
    <name type="scientific">Leishmania donovani</name>
    <dbReference type="NCBI Taxonomy" id="5661"/>
    <lineage>
        <taxon>Eukaryota</taxon>
        <taxon>Discoba</taxon>
        <taxon>Euglenozoa</taxon>
        <taxon>Kinetoplastea</taxon>
        <taxon>Metakinetoplastina</taxon>
        <taxon>Trypanosomatida</taxon>
        <taxon>Trypanosomatidae</taxon>
        <taxon>Leishmaniinae</taxon>
        <taxon>Leishmania</taxon>
    </lineage>
</organism>
<reference evidence="8" key="1">
    <citation type="submission" date="2019-02" db="EMBL/GenBank/DDBJ databases">
        <title>FDA dAtabase for Regulatory Grade micrObial Sequences (FDA-ARGOS): Supporting development and validation of Infectious Disease Dx tests.</title>
        <authorList>
            <person name="Duncan R."/>
            <person name="Fisher C."/>
            <person name="Tallon L."/>
            <person name="Sadzewicz L."/>
            <person name="Sengamalay N."/>
            <person name="Ott S."/>
            <person name="Godinez A."/>
            <person name="Nagaraj S."/>
            <person name="Vavikolanu K."/>
            <person name="Nadendla S."/>
            <person name="Aluvathingal J."/>
            <person name="Sichtig H."/>
        </authorList>
    </citation>
    <scope>NUCLEOTIDE SEQUENCE [LARGE SCALE GENOMIC DNA]</scope>
    <source>
        <strain evidence="8">FDAARGOS_361</strain>
    </source>
</reference>
<dbReference type="InterPro" id="IPR000741">
    <property type="entry name" value="FBA_I"/>
</dbReference>
<feature type="region of interest" description="Disordered" evidence="6">
    <location>
        <begin position="215"/>
        <end position="234"/>
    </location>
</feature>
<evidence type="ECO:0000256" key="1">
    <source>
        <dbReference type="ARBA" id="ARBA00004714"/>
    </source>
</evidence>
<dbReference type="VEuPathDB" id="TriTrypDB:LDHU3_06.0500"/>
<evidence type="ECO:0000313" key="8">
    <source>
        <dbReference type="Proteomes" id="UP000318447"/>
    </source>
</evidence>
<evidence type="ECO:0000256" key="5">
    <source>
        <dbReference type="ARBA" id="ARBA00023239"/>
    </source>
</evidence>
<dbReference type="AlphaFoldDB" id="A0A504Y2I8"/>
<dbReference type="GO" id="GO:0004332">
    <property type="term" value="F:fructose-bisphosphate aldolase activity"/>
    <property type="evidence" value="ECO:0007669"/>
    <property type="project" value="UniProtKB-EC"/>
</dbReference>
<protein>
    <recommendedName>
        <fullName evidence="3">fructose-bisphosphate aldolase</fullName>
        <ecNumber evidence="3">4.1.2.13</ecNumber>
    </recommendedName>
</protein>
<name>A0A504Y2I8_LEIDO</name>
<dbReference type="Gene3D" id="3.20.20.70">
    <property type="entry name" value="Aldolase class I"/>
    <property type="match status" value="2"/>
</dbReference>